<evidence type="ECO:0000256" key="2">
    <source>
        <dbReference type="SAM" id="SignalP"/>
    </source>
</evidence>
<dbReference type="Gene3D" id="2.60.40.10">
    <property type="entry name" value="Immunoglobulins"/>
    <property type="match status" value="1"/>
</dbReference>
<reference evidence="3" key="1">
    <citation type="journal article" date="2020" name="mSystems">
        <title>Genome- and Community-Level Interaction Insights into Carbon Utilization and Element Cycling Functions of Hydrothermarchaeota in Hydrothermal Sediment.</title>
        <authorList>
            <person name="Zhou Z."/>
            <person name="Liu Y."/>
            <person name="Xu W."/>
            <person name="Pan J."/>
            <person name="Luo Z.H."/>
            <person name="Li M."/>
        </authorList>
    </citation>
    <scope>NUCLEOTIDE SEQUENCE [LARGE SCALE GENOMIC DNA]</scope>
    <source>
        <strain evidence="3">SpSt-381</strain>
    </source>
</reference>
<feature type="region of interest" description="Disordered" evidence="1">
    <location>
        <begin position="772"/>
        <end position="803"/>
    </location>
</feature>
<accession>A0A832I3D8</accession>
<dbReference type="InterPro" id="IPR003961">
    <property type="entry name" value="FN3_dom"/>
</dbReference>
<sequence>MIRRFFLLAALALPFGGLLSGCGEKASIGAALNQPPTVRITNAPRSARDTVYYAVTLNWIGHDPDGRVEYFLYAVDPPSAPSPGNDTVWVRTERSEQIILFNSTRSDPARVKAEDPHVFVIKAVDDRGAQSAPAVRAFWSQTDAPSVQISAPRPRVGQRAYVTPAIRITWSGDDFDGVFTKKPVKYKYKLLTDLTEVTQTTARTSPVGPDTVRRFYAPLNFAGWDSTTADTTQVQFTNLVPDNEYVFCVIAIDEAGAYSPVFTFSTNMLWFRVTFAGPRNPRITMFNDFFQYTYPQGSYEPLNPARWVNLEVPANQPITFNWFAEATDGSAMRSYRWAVDILDLTDETPRQSLDDISRWSSKDLGTTSATIGPYAGSDTIKTFYLEAEDINGLVSLGIIKFKVIQATFEKPLLVVKDYRLQVDSRSPGQTLCLDPPRGQWPTVAELDTFLFARGGFPWRCYPPGIVSKPGIFAGYTFDTLGTRSGQEDLTVKLSTLGRYRKVIWISDRNAAAFDQGGNSSTPMGALKYMSGPNRANTLATFVRQGGKAWLLGGGAGASTNIWYDRQNNNTTQPAPSETYSVDNQGELGPGRFMYDLAKWQSEFKAVYAPMQINRLFGRNSALPPYSTSTLPTQLAGHSLSAGDSFPPNRDSRFSSDFYYTRFYLEYLSRPNNYQEDFDPGPGENFQSALDTLYYAVGASLVPPASNPRNVAMTVYPAWQRDPSAKIIFTGFDIWSWRRTQCKSILDFVLQQLWGEFPNPAPMVRATPARFPAGAARAVAPPERQGSPSITSTRSLRTAPSPGR</sequence>
<gene>
    <name evidence="3" type="ORF">ENR23_13615</name>
</gene>
<dbReference type="AlphaFoldDB" id="A0A832I3D8"/>
<feature type="signal peptide" evidence="2">
    <location>
        <begin position="1"/>
        <end position="20"/>
    </location>
</feature>
<feature type="compositionally biased region" description="Low complexity" evidence="1">
    <location>
        <begin position="772"/>
        <end position="783"/>
    </location>
</feature>
<dbReference type="SUPFAM" id="SSF49265">
    <property type="entry name" value="Fibronectin type III"/>
    <property type="match status" value="1"/>
</dbReference>
<name>A0A832I3D8_UNCEI</name>
<evidence type="ECO:0000313" key="3">
    <source>
        <dbReference type="EMBL" id="HGZ44429.1"/>
    </source>
</evidence>
<keyword evidence="2" id="KW-0732">Signal</keyword>
<feature type="chain" id="PRO_5032833863" evidence="2">
    <location>
        <begin position="21"/>
        <end position="803"/>
    </location>
</feature>
<dbReference type="InterPro" id="IPR013783">
    <property type="entry name" value="Ig-like_fold"/>
</dbReference>
<dbReference type="PROSITE" id="PS51257">
    <property type="entry name" value="PROKAR_LIPOPROTEIN"/>
    <property type="match status" value="1"/>
</dbReference>
<dbReference type="EMBL" id="DSQF01000028">
    <property type="protein sequence ID" value="HGZ44429.1"/>
    <property type="molecule type" value="Genomic_DNA"/>
</dbReference>
<evidence type="ECO:0000256" key="1">
    <source>
        <dbReference type="SAM" id="MobiDB-lite"/>
    </source>
</evidence>
<dbReference type="CDD" id="cd00063">
    <property type="entry name" value="FN3"/>
    <property type="match status" value="1"/>
</dbReference>
<protein>
    <submittedName>
        <fullName evidence="3">Fibronectin type III domain-containing protein</fullName>
    </submittedName>
</protein>
<dbReference type="InterPro" id="IPR036116">
    <property type="entry name" value="FN3_sf"/>
</dbReference>
<comment type="caution">
    <text evidence="3">The sequence shown here is derived from an EMBL/GenBank/DDBJ whole genome shotgun (WGS) entry which is preliminary data.</text>
</comment>
<proteinExistence type="predicted"/>
<organism evidence="3">
    <name type="scientific">Eiseniibacteriota bacterium</name>
    <dbReference type="NCBI Taxonomy" id="2212470"/>
    <lineage>
        <taxon>Bacteria</taxon>
        <taxon>Candidatus Eiseniibacteriota</taxon>
    </lineage>
</organism>
<feature type="compositionally biased region" description="Polar residues" evidence="1">
    <location>
        <begin position="785"/>
        <end position="797"/>
    </location>
</feature>